<gene>
    <name evidence="2" type="ORF">D0435_05875</name>
</gene>
<accession>A0A845QH13</accession>
<dbReference type="Pfam" id="PF04071">
    <property type="entry name" value="zf-like"/>
    <property type="match status" value="1"/>
</dbReference>
<reference evidence="2 3" key="1">
    <citation type="submission" date="2018-08" db="EMBL/GenBank/DDBJ databases">
        <title>Murine metabolic-syndrome-specific gut microbial biobank.</title>
        <authorList>
            <person name="Liu C."/>
        </authorList>
    </citation>
    <scope>NUCLEOTIDE SEQUENCE [LARGE SCALE GENOMIC DNA]</scope>
    <source>
        <strain evidence="2 3">28</strain>
    </source>
</reference>
<dbReference type="AlphaFoldDB" id="A0A845QH13"/>
<protein>
    <submittedName>
        <fullName evidence="2">Metal-binding protein</fullName>
    </submittedName>
</protein>
<organism evidence="2 3">
    <name type="scientific">Anaerotruncus colihominis</name>
    <dbReference type="NCBI Taxonomy" id="169435"/>
    <lineage>
        <taxon>Bacteria</taxon>
        <taxon>Bacillati</taxon>
        <taxon>Bacillota</taxon>
        <taxon>Clostridia</taxon>
        <taxon>Eubacteriales</taxon>
        <taxon>Oscillospiraceae</taxon>
        <taxon>Anaerotruncus</taxon>
    </lineage>
</organism>
<keyword evidence="3" id="KW-1185">Reference proteome</keyword>
<sequence>MGENYECYCLYRSEQSEDFSAGENFKFFSHKECEYFPCHSDTDKEEFNCLFCYCPLYPMGKDCGGNYAYLDNGVKDCSQCKVPHRKNNYDYIMTKLRKFHNTLTD</sequence>
<dbReference type="InterPro" id="IPR007212">
    <property type="entry name" value="Zf-like"/>
</dbReference>
<evidence type="ECO:0000313" key="2">
    <source>
        <dbReference type="EMBL" id="NBH61179.1"/>
    </source>
</evidence>
<name>A0A845QH13_9FIRM</name>
<feature type="domain" description="Cysteine-rich small" evidence="1">
    <location>
        <begin position="25"/>
        <end position="102"/>
    </location>
</feature>
<evidence type="ECO:0000313" key="3">
    <source>
        <dbReference type="Proteomes" id="UP000446866"/>
    </source>
</evidence>
<evidence type="ECO:0000259" key="1">
    <source>
        <dbReference type="Pfam" id="PF04071"/>
    </source>
</evidence>
<dbReference type="EMBL" id="QXWK01000010">
    <property type="protein sequence ID" value="NBH61179.1"/>
    <property type="molecule type" value="Genomic_DNA"/>
</dbReference>
<comment type="caution">
    <text evidence="2">The sequence shown here is derived from an EMBL/GenBank/DDBJ whole genome shotgun (WGS) entry which is preliminary data.</text>
</comment>
<proteinExistence type="predicted"/>
<dbReference type="Proteomes" id="UP000446866">
    <property type="component" value="Unassembled WGS sequence"/>
</dbReference>